<keyword evidence="1" id="KW-0732">Signal</keyword>
<feature type="domain" description="SGNH hydrolase-type esterase" evidence="2">
    <location>
        <begin position="47"/>
        <end position="282"/>
    </location>
</feature>
<dbReference type="Proteomes" id="UP001550535">
    <property type="component" value="Unassembled WGS sequence"/>
</dbReference>
<dbReference type="RefSeq" id="WP_245676309.1">
    <property type="nucleotide sequence ID" value="NZ_JBEYBM010000022.1"/>
</dbReference>
<dbReference type="EC" id="3.1.-.-" evidence="3"/>
<dbReference type="Pfam" id="PF13472">
    <property type="entry name" value="Lipase_GDSL_2"/>
    <property type="match status" value="1"/>
</dbReference>
<protein>
    <submittedName>
        <fullName evidence="3">SGNH/GDSL hydrolase family protein</fullName>
        <ecNumber evidence="3">3.1.-.-</ecNumber>
    </submittedName>
</protein>
<sequence length="295" mass="31056">MPTHIIDRSRERRVSVLLAAFLVAGAVGAAAGNTAPASQGQNTVYVALGDSYAAGGMPPIVSEGFCGRSGGNYAHVIAQELGVAEFRDATCGGAKVADFTDPRVDEEGRSEPAQYDALTANTTLVTVGIGGNDIGLLQLGIKCYNFWRLRGAACDAGAGPDGYSDSIGAYTQKYGEVIQEIRARAPRAEIIMVGYPTVFQRGGCPTVQPLLPTDSDYFQARIEQLNAAMQAQSTEHGALYVDLLESTRDHGVCAPPEQRWLEGPVTVEPDAVPLHPNSAGHANAARQILAAVRGD</sequence>
<dbReference type="GO" id="GO:0016787">
    <property type="term" value="F:hydrolase activity"/>
    <property type="evidence" value="ECO:0007669"/>
    <property type="project" value="UniProtKB-KW"/>
</dbReference>
<name>A0ABV2X6V6_9NOCA</name>
<reference evidence="3 4" key="1">
    <citation type="submission" date="2024-06" db="EMBL/GenBank/DDBJ databases">
        <title>The Natural Products Discovery Center: Release of the First 8490 Sequenced Strains for Exploring Actinobacteria Biosynthetic Diversity.</title>
        <authorList>
            <person name="Kalkreuter E."/>
            <person name="Kautsar S.A."/>
            <person name="Yang D."/>
            <person name="Bader C.D."/>
            <person name="Teijaro C.N."/>
            <person name="Fluegel L."/>
            <person name="Davis C.M."/>
            <person name="Simpson J.R."/>
            <person name="Lauterbach L."/>
            <person name="Steele A.D."/>
            <person name="Gui C."/>
            <person name="Meng S."/>
            <person name="Li G."/>
            <person name="Viehrig K."/>
            <person name="Ye F."/>
            <person name="Su P."/>
            <person name="Kiefer A.F."/>
            <person name="Nichols A."/>
            <person name="Cepeda A.J."/>
            <person name="Yan W."/>
            <person name="Fan B."/>
            <person name="Jiang Y."/>
            <person name="Adhikari A."/>
            <person name="Zheng C.-J."/>
            <person name="Schuster L."/>
            <person name="Cowan T.M."/>
            <person name="Smanski M.J."/>
            <person name="Chevrette M.G."/>
            <person name="De Carvalho L.P.S."/>
            <person name="Shen B."/>
        </authorList>
    </citation>
    <scope>NUCLEOTIDE SEQUENCE [LARGE SCALE GENOMIC DNA]</scope>
    <source>
        <strain evidence="3 4">NPDC019434</strain>
    </source>
</reference>
<accession>A0ABV2X6V6</accession>
<organism evidence="3 4">
    <name type="scientific">Nocardia niwae</name>
    <dbReference type="NCBI Taxonomy" id="626084"/>
    <lineage>
        <taxon>Bacteria</taxon>
        <taxon>Bacillati</taxon>
        <taxon>Actinomycetota</taxon>
        <taxon>Actinomycetes</taxon>
        <taxon>Mycobacteriales</taxon>
        <taxon>Nocardiaceae</taxon>
        <taxon>Nocardia</taxon>
    </lineage>
</organism>
<comment type="caution">
    <text evidence="3">The sequence shown here is derived from an EMBL/GenBank/DDBJ whole genome shotgun (WGS) entry which is preliminary data.</text>
</comment>
<dbReference type="InterPro" id="IPR036514">
    <property type="entry name" value="SGNH_hydro_sf"/>
</dbReference>
<dbReference type="PANTHER" id="PTHR37981">
    <property type="entry name" value="LIPASE 2"/>
    <property type="match status" value="1"/>
</dbReference>
<keyword evidence="3" id="KW-0378">Hydrolase</keyword>
<evidence type="ECO:0000256" key="1">
    <source>
        <dbReference type="SAM" id="SignalP"/>
    </source>
</evidence>
<evidence type="ECO:0000313" key="3">
    <source>
        <dbReference type="EMBL" id="MEU2121632.1"/>
    </source>
</evidence>
<proteinExistence type="predicted"/>
<dbReference type="InterPro" id="IPR013830">
    <property type="entry name" value="SGNH_hydro"/>
</dbReference>
<evidence type="ECO:0000259" key="2">
    <source>
        <dbReference type="Pfam" id="PF13472"/>
    </source>
</evidence>
<keyword evidence="4" id="KW-1185">Reference proteome</keyword>
<dbReference type="InterPro" id="IPR037460">
    <property type="entry name" value="SEST-like"/>
</dbReference>
<dbReference type="PANTHER" id="PTHR37981:SF1">
    <property type="entry name" value="SGNH HYDROLASE-TYPE ESTERASE DOMAIN-CONTAINING PROTEIN"/>
    <property type="match status" value="1"/>
</dbReference>
<dbReference type="CDD" id="cd01823">
    <property type="entry name" value="SEST_like"/>
    <property type="match status" value="1"/>
</dbReference>
<dbReference type="Gene3D" id="3.40.50.1110">
    <property type="entry name" value="SGNH hydrolase"/>
    <property type="match status" value="1"/>
</dbReference>
<evidence type="ECO:0000313" key="4">
    <source>
        <dbReference type="Proteomes" id="UP001550535"/>
    </source>
</evidence>
<dbReference type="SUPFAM" id="SSF52266">
    <property type="entry name" value="SGNH hydrolase"/>
    <property type="match status" value="1"/>
</dbReference>
<feature type="signal peptide" evidence="1">
    <location>
        <begin position="1"/>
        <end position="29"/>
    </location>
</feature>
<dbReference type="EMBL" id="JBEYBR010000013">
    <property type="protein sequence ID" value="MEU2121632.1"/>
    <property type="molecule type" value="Genomic_DNA"/>
</dbReference>
<gene>
    <name evidence="3" type="ORF">ABZ507_07310</name>
</gene>
<feature type="chain" id="PRO_5046671642" evidence="1">
    <location>
        <begin position="30"/>
        <end position="295"/>
    </location>
</feature>